<name>A0A4R9FN36_9LEPT</name>
<dbReference type="Proteomes" id="UP000297453">
    <property type="component" value="Unassembled WGS sequence"/>
</dbReference>
<evidence type="ECO:0000313" key="3">
    <source>
        <dbReference type="EMBL" id="TGJ99469.1"/>
    </source>
</evidence>
<dbReference type="InterPro" id="IPR012666">
    <property type="entry name" value="CbtA_put"/>
</dbReference>
<feature type="transmembrane region" description="Helical" evidence="2">
    <location>
        <begin position="12"/>
        <end position="32"/>
    </location>
</feature>
<feature type="transmembrane region" description="Helical" evidence="2">
    <location>
        <begin position="199"/>
        <end position="220"/>
    </location>
</feature>
<dbReference type="EMBL" id="RQEP01000019">
    <property type="protein sequence ID" value="TGJ99469.1"/>
    <property type="molecule type" value="Genomic_DNA"/>
</dbReference>
<keyword evidence="2" id="KW-0472">Membrane</keyword>
<dbReference type="OrthoDB" id="322733at2"/>
<dbReference type="AlphaFoldDB" id="A0A4R9FN36"/>
<accession>A0A4R9FN36</accession>
<comment type="caution">
    <text evidence="3">The sequence shown here is derived from an EMBL/GenBank/DDBJ whole genome shotgun (WGS) entry which is preliminary data.</text>
</comment>
<feature type="transmembrane region" description="Helical" evidence="2">
    <location>
        <begin position="240"/>
        <end position="258"/>
    </location>
</feature>
<feature type="region of interest" description="Disordered" evidence="1">
    <location>
        <begin position="51"/>
        <end position="74"/>
    </location>
</feature>
<sequence>MPLRSNLAEMAWTGILSGLISGLFLGLLIYFLNVPLIQEAEKFEVSPASEKSQVHTHSHGQNTHSHSHPPDTLDKSKLQEDTGVVSKRNLWTFLGSLILGIGYGILFSLWLHFLPFHSFEKNSSILRTLLYSILFSVAGFLIFFGIPALGLPPELPGRLAGEADYAARQSWWYLCVISCFLGFAIFSATLTYSQLGKPWKWGIASFVLLVGTVLPFIYGAPIISEESLAPLDLRSRFVKITWIVNLLFWLCLSLSFFLQRRRSILRSSLEHA</sequence>
<evidence type="ECO:0000313" key="4">
    <source>
        <dbReference type="Proteomes" id="UP000297453"/>
    </source>
</evidence>
<feature type="transmembrane region" description="Helical" evidence="2">
    <location>
        <begin position="90"/>
        <end position="116"/>
    </location>
</feature>
<evidence type="ECO:0000256" key="2">
    <source>
        <dbReference type="SAM" id="Phobius"/>
    </source>
</evidence>
<feature type="transmembrane region" description="Helical" evidence="2">
    <location>
        <begin position="171"/>
        <end position="192"/>
    </location>
</feature>
<gene>
    <name evidence="3" type="ORF">EHO59_16565</name>
</gene>
<dbReference type="Pfam" id="PF09490">
    <property type="entry name" value="CbtA"/>
    <property type="match status" value="1"/>
</dbReference>
<evidence type="ECO:0000256" key="1">
    <source>
        <dbReference type="SAM" id="MobiDB-lite"/>
    </source>
</evidence>
<reference evidence="3" key="1">
    <citation type="journal article" date="2019" name="PLoS Negl. Trop. Dis.">
        <title>Revisiting the worldwide diversity of Leptospira species in the environment.</title>
        <authorList>
            <person name="Vincent A.T."/>
            <person name="Schiettekatte O."/>
            <person name="Bourhy P."/>
            <person name="Veyrier F.J."/>
            <person name="Picardeau M."/>
        </authorList>
    </citation>
    <scope>NUCLEOTIDE SEQUENCE [LARGE SCALE GENOMIC DNA]</scope>
    <source>
        <strain evidence="3">SSS9</strain>
    </source>
</reference>
<feature type="transmembrane region" description="Helical" evidence="2">
    <location>
        <begin position="128"/>
        <end position="151"/>
    </location>
</feature>
<organism evidence="3 4">
    <name type="scientific">Leptospira semungkisensis</name>
    <dbReference type="NCBI Taxonomy" id="2484985"/>
    <lineage>
        <taxon>Bacteria</taxon>
        <taxon>Pseudomonadati</taxon>
        <taxon>Spirochaetota</taxon>
        <taxon>Spirochaetia</taxon>
        <taxon>Leptospirales</taxon>
        <taxon>Leptospiraceae</taxon>
        <taxon>Leptospira</taxon>
    </lineage>
</organism>
<protein>
    <submittedName>
        <fullName evidence="3">Cobalt transporter</fullName>
    </submittedName>
</protein>
<keyword evidence="2" id="KW-1133">Transmembrane helix</keyword>
<keyword evidence="2" id="KW-0812">Transmembrane</keyword>
<proteinExistence type="predicted"/>
<keyword evidence="4" id="KW-1185">Reference proteome</keyword>